<feature type="region of interest" description="Disordered" evidence="1">
    <location>
        <begin position="561"/>
        <end position="737"/>
    </location>
</feature>
<reference evidence="4" key="1">
    <citation type="journal article" date="2005" name="Nature">
        <title>Sequencing of Aspergillus nidulans and comparative analysis with A. fumigatus and A. oryzae.</title>
        <authorList>
            <person name="Galagan J.E."/>
            <person name="Calvo S.E."/>
            <person name="Cuomo C."/>
            <person name="Ma L.J."/>
            <person name="Wortman J.R."/>
            <person name="Batzoglou S."/>
            <person name="Lee S.I."/>
            <person name="Basturkmen M."/>
            <person name="Spevak C.C."/>
            <person name="Clutterbuck J."/>
            <person name="Kapitonov V."/>
            <person name="Jurka J."/>
            <person name="Scazzocchio C."/>
            <person name="Farman M."/>
            <person name="Butler J."/>
            <person name="Purcell S."/>
            <person name="Harris S."/>
            <person name="Braus G.H."/>
            <person name="Draht O."/>
            <person name="Busch S."/>
            <person name="D'Enfert C."/>
            <person name="Bouchier C."/>
            <person name="Goldman G.H."/>
            <person name="Bell-Pedersen D."/>
            <person name="Griffiths-Jones S."/>
            <person name="Doonan J.H."/>
            <person name="Yu J."/>
            <person name="Vienken K."/>
            <person name="Pain A."/>
            <person name="Freitag M."/>
            <person name="Selker E.U."/>
            <person name="Archer D.B."/>
            <person name="Penalva M.A."/>
            <person name="Oakley B.R."/>
            <person name="Momany M."/>
            <person name="Tanaka T."/>
            <person name="Kumagai T."/>
            <person name="Asai K."/>
            <person name="Machida M."/>
            <person name="Nierman W.C."/>
            <person name="Denning D.W."/>
            <person name="Caddick M."/>
            <person name="Hynes M."/>
            <person name="Paoletti M."/>
            <person name="Fischer R."/>
            <person name="Miller B."/>
            <person name="Dyer P."/>
            <person name="Sachs M.S."/>
            <person name="Osmani S.A."/>
            <person name="Birren B.W."/>
        </authorList>
    </citation>
    <scope>NUCLEOTIDE SEQUENCE [LARGE SCALE GENOMIC DNA]</scope>
    <source>
        <strain evidence="4">FGSC A4 / ATCC 38163 / CBS 112.46 / NRRL 194 / M139</strain>
    </source>
</reference>
<organism evidence="3 4">
    <name type="scientific">Emericella nidulans (strain FGSC A4 / ATCC 38163 / CBS 112.46 / NRRL 194 / M139)</name>
    <name type="common">Aspergillus nidulans</name>
    <dbReference type="NCBI Taxonomy" id="227321"/>
    <lineage>
        <taxon>Eukaryota</taxon>
        <taxon>Fungi</taxon>
        <taxon>Dikarya</taxon>
        <taxon>Ascomycota</taxon>
        <taxon>Pezizomycotina</taxon>
        <taxon>Eurotiomycetes</taxon>
        <taxon>Eurotiomycetidae</taxon>
        <taxon>Eurotiales</taxon>
        <taxon>Aspergillaceae</taxon>
        <taxon>Aspergillus</taxon>
        <taxon>Aspergillus subgen. Nidulantes</taxon>
    </lineage>
</organism>
<dbReference type="eggNOG" id="ENOG502S313">
    <property type="taxonomic scope" value="Eukaryota"/>
</dbReference>
<dbReference type="GeneID" id="2876853"/>
<evidence type="ECO:0000313" key="4">
    <source>
        <dbReference type="Proteomes" id="UP000000560"/>
    </source>
</evidence>
<gene>
    <name evidence="3" type="ORF">ANIA_01079</name>
</gene>
<feature type="compositionally biased region" description="Basic and acidic residues" evidence="1">
    <location>
        <begin position="188"/>
        <end position="320"/>
    </location>
</feature>
<dbReference type="InterPro" id="IPR055264">
    <property type="entry name" value="BOD1/SHG1_dom"/>
</dbReference>
<dbReference type="PANTHER" id="PTHR28034:SF1">
    <property type="entry name" value="NUCLEOMORPHIN"/>
    <property type="match status" value="1"/>
</dbReference>
<feature type="region of interest" description="Disordered" evidence="1">
    <location>
        <begin position="188"/>
        <end position="339"/>
    </location>
</feature>
<dbReference type="HOGENOM" id="CLU_022624_0_0_1"/>
<feature type="compositionally biased region" description="Low complexity" evidence="1">
    <location>
        <begin position="561"/>
        <end position="571"/>
    </location>
</feature>
<feature type="domain" description="BOD1/SHG1" evidence="2">
    <location>
        <begin position="51"/>
        <end position="152"/>
    </location>
</feature>
<accession>Q5BEF1</accession>
<dbReference type="OrthoDB" id="5579731at2759"/>
<name>Q5BEF1_EMENI</name>
<dbReference type="AlphaFoldDB" id="Q5BEF1"/>
<dbReference type="OMA" id="IWQEEER"/>
<protein>
    <submittedName>
        <fullName evidence="3">Arginine rich protein (AFU_orthologue AFUA_1G12120)</fullName>
    </submittedName>
</protein>
<dbReference type="PANTHER" id="PTHR28034">
    <property type="entry name" value="SET1 COMPLEX COMPONENT SHG1"/>
    <property type="match status" value="1"/>
</dbReference>
<reference evidence="4" key="2">
    <citation type="journal article" date="2009" name="Fungal Genet. Biol.">
        <title>The 2008 update of the Aspergillus nidulans genome annotation: a community effort.</title>
        <authorList>
            <person name="Wortman J.R."/>
            <person name="Gilsenan J.M."/>
            <person name="Joardar V."/>
            <person name="Deegan J."/>
            <person name="Clutterbuck J."/>
            <person name="Andersen M.R."/>
            <person name="Archer D."/>
            <person name="Bencina M."/>
            <person name="Braus G."/>
            <person name="Coutinho P."/>
            <person name="von Dohren H."/>
            <person name="Doonan J."/>
            <person name="Driessen A.J."/>
            <person name="Durek P."/>
            <person name="Espeso E."/>
            <person name="Fekete E."/>
            <person name="Flipphi M."/>
            <person name="Estrada C.G."/>
            <person name="Geysens S."/>
            <person name="Goldman G."/>
            <person name="de Groot P.W."/>
            <person name="Hansen K."/>
            <person name="Harris S.D."/>
            <person name="Heinekamp T."/>
            <person name="Helmstaedt K."/>
            <person name="Henrissat B."/>
            <person name="Hofmann G."/>
            <person name="Homan T."/>
            <person name="Horio T."/>
            <person name="Horiuchi H."/>
            <person name="James S."/>
            <person name="Jones M."/>
            <person name="Karaffa L."/>
            <person name="Karanyi Z."/>
            <person name="Kato M."/>
            <person name="Keller N."/>
            <person name="Kelly D.E."/>
            <person name="Kiel J.A."/>
            <person name="Kim J.M."/>
            <person name="van der Klei I.J."/>
            <person name="Klis F.M."/>
            <person name="Kovalchuk A."/>
            <person name="Krasevec N."/>
            <person name="Kubicek C.P."/>
            <person name="Liu B."/>
            <person name="Maccabe A."/>
            <person name="Meyer V."/>
            <person name="Mirabito P."/>
            <person name="Miskei M."/>
            <person name="Mos M."/>
            <person name="Mullins J."/>
            <person name="Nelson D.R."/>
            <person name="Nielsen J."/>
            <person name="Oakley B.R."/>
            <person name="Osmani S.A."/>
            <person name="Pakula T."/>
            <person name="Paszewski A."/>
            <person name="Paulsen I."/>
            <person name="Pilsyk S."/>
            <person name="Pocsi I."/>
            <person name="Punt P.J."/>
            <person name="Ram A.F."/>
            <person name="Ren Q."/>
            <person name="Robellet X."/>
            <person name="Robson G."/>
            <person name="Seiboth B."/>
            <person name="van Solingen P."/>
            <person name="Specht T."/>
            <person name="Sun J."/>
            <person name="Taheri-Talesh N."/>
            <person name="Takeshita N."/>
            <person name="Ussery D."/>
            <person name="vanKuyk P.A."/>
            <person name="Visser H."/>
            <person name="van de Vondervoort P.J."/>
            <person name="de Vries R.P."/>
            <person name="Walton J."/>
            <person name="Xiang X."/>
            <person name="Xiong Y."/>
            <person name="Zeng A.P."/>
            <person name="Brandt B.W."/>
            <person name="Cornell M.J."/>
            <person name="van den Hondel C.A."/>
            <person name="Visser J."/>
            <person name="Oliver S.G."/>
            <person name="Turner G."/>
        </authorList>
    </citation>
    <scope>GENOME REANNOTATION</scope>
    <source>
        <strain evidence="4">FGSC A4 / ATCC 38163 / CBS 112.46 / NRRL 194 / M139</strain>
    </source>
</reference>
<keyword evidence="4" id="KW-1185">Reference proteome</keyword>
<feature type="compositionally biased region" description="Basic residues" evidence="1">
    <location>
        <begin position="671"/>
        <end position="680"/>
    </location>
</feature>
<feature type="region of interest" description="Disordered" evidence="1">
    <location>
        <begin position="1"/>
        <end position="21"/>
    </location>
</feature>
<dbReference type="EMBL" id="BN001308">
    <property type="protein sequence ID" value="CBF88188.1"/>
    <property type="molecule type" value="Genomic_DNA"/>
</dbReference>
<dbReference type="RefSeq" id="XP_658683.1">
    <property type="nucleotide sequence ID" value="XM_653591.2"/>
</dbReference>
<dbReference type="InParanoid" id="Q5BEF1"/>
<dbReference type="Pfam" id="PF05205">
    <property type="entry name" value="COMPASS-Shg1"/>
    <property type="match status" value="1"/>
</dbReference>
<sequence>MDGSVDASGAQENGVGVKRPSFDVERFQQRKKFKTEELPLTAAQHKAIEDLLHSFKKKGGFDHIRKKIWSEFHDGEGKAEFTRRLTEIAESEIEREPQLLSREQGKAATLIEGAVDRSDIYKTVEKTLDALAAQHLSAIFESIQEIRRQEVGDEQATREFIAGNRTDEEYALLVKAKRDERERIWQEEERKRREAEEAEARRKEEEERRQREIQRQKDEEERARRREREEQRRAEQRALDEQREKERQERYERRRREDRERYRDWGYRDRDRSHTRDRDLERDRDRERDRDYRYRDRDRDRSPGYRSERGLSPRRKDSQAEKTPVSKEPTPPPAPPVDEKTLEETALQLLLKEGEELAAKARQKPEFDFEEAEAIENAADVDPQWQKTGAGDVMAVVAAQGGDHLGSMTTITGDHGKPLTDPGTVCQTTESQFATTARATEAGGRAVVGAVLSLGHTTEIASETVIGTEIEIVTENGGRIETGTANEMTVTEIVTGVETAAGTEVETVVEIVVGLGRTTTGTVDDTATILGHHHHVYPTGIEIVIGNEMETVEGIGQEIETGTGIEAGKGTVLEIGTGPEIGIDRERDRNSDRGRDRERSVERDRGRDRASDRDRDRERLTEKDKDCDHDRERDRERDRGREKERDRDRSRSRRRSPSLLDIDRYVPVTSHRSRSPRRRLRSPERADERPRGFVEIDRYMPGGGERDRVRDGQVQNQTPKAQSWRPGDAEEKTSTRE</sequence>
<evidence type="ECO:0000259" key="2">
    <source>
        <dbReference type="Pfam" id="PF05205"/>
    </source>
</evidence>
<evidence type="ECO:0000313" key="3">
    <source>
        <dbReference type="EMBL" id="CBF88188.1"/>
    </source>
</evidence>
<evidence type="ECO:0000256" key="1">
    <source>
        <dbReference type="SAM" id="MobiDB-lite"/>
    </source>
</evidence>
<feature type="compositionally biased region" description="Basic and acidic residues" evidence="1">
    <location>
        <begin position="582"/>
        <end position="649"/>
    </location>
</feature>
<accession>C8VTM3</accession>
<dbReference type="Proteomes" id="UP000000560">
    <property type="component" value="Chromosome VIII"/>
</dbReference>
<feature type="compositionally biased region" description="Basic and acidic residues" evidence="1">
    <location>
        <begin position="681"/>
        <end position="711"/>
    </location>
</feature>
<proteinExistence type="predicted"/>
<feature type="compositionally biased region" description="Basic and acidic residues" evidence="1">
    <location>
        <begin position="727"/>
        <end position="737"/>
    </location>
</feature>
<dbReference type="KEGG" id="ani:ANIA_01079"/>